<evidence type="ECO:0000259" key="2">
    <source>
        <dbReference type="PROSITE" id="PS50033"/>
    </source>
</evidence>
<dbReference type="GO" id="GO:0043161">
    <property type="term" value="P:proteasome-mediated ubiquitin-dependent protein catabolic process"/>
    <property type="evidence" value="ECO:0007669"/>
    <property type="project" value="TreeGrafter"/>
</dbReference>
<name>A0AAW1CG44_9HEMI</name>
<feature type="compositionally biased region" description="Polar residues" evidence="1">
    <location>
        <begin position="1"/>
        <end position="10"/>
    </location>
</feature>
<dbReference type="EMBL" id="JAPXFL010000015">
    <property type="protein sequence ID" value="KAK9497167.1"/>
    <property type="molecule type" value="Genomic_DNA"/>
</dbReference>
<dbReference type="GO" id="GO:0043130">
    <property type="term" value="F:ubiquitin binding"/>
    <property type="evidence" value="ECO:0007669"/>
    <property type="project" value="TreeGrafter"/>
</dbReference>
<dbReference type="SMART" id="SM00553">
    <property type="entry name" value="SEP"/>
    <property type="match status" value="1"/>
</dbReference>
<dbReference type="GO" id="GO:0000045">
    <property type="term" value="P:autophagosome assembly"/>
    <property type="evidence" value="ECO:0007669"/>
    <property type="project" value="TreeGrafter"/>
</dbReference>
<protein>
    <recommendedName>
        <fullName evidence="6">P97 cofactor p47</fullName>
    </recommendedName>
</protein>
<organism evidence="4 5">
    <name type="scientific">Rhynocoris fuscipes</name>
    <dbReference type="NCBI Taxonomy" id="488301"/>
    <lineage>
        <taxon>Eukaryota</taxon>
        <taxon>Metazoa</taxon>
        <taxon>Ecdysozoa</taxon>
        <taxon>Arthropoda</taxon>
        <taxon>Hexapoda</taxon>
        <taxon>Insecta</taxon>
        <taxon>Pterygota</taxon>
        <taxon>Neoptera</taxon>
        <taxon>Paraneoptera</taxon>
        <taxon>Hemiptera</taxon>
        <taxon>Heteroptera</taxon>
        <taxon>Panheteroptera</taxon>
        <taxon>Cimicomorpha</taxon>
        <taxon>Reduviidae</taxon>
        <taxon>Harpactorinae</taxon>
        <taxon>Harpactorini</taxon>
        <taxon>Rhynocoris</taxon>
    </lineage>
</organism>
<feature type="compositionally biased region" description="Polar residues" evidence="1">
    <location>
        <begin position="178"/>
        <end position="191"/>
    </location>
</feature>
<dbReference type="PROSITE" id="PS51399">
    <property type="entry name" value="SEP"/>
    <property type="match status" value="1"/>
</dbReference>
<evidence type="ECO:0008006" key="6">
    <source>
        <dbReference type="Google" id="ProtNLM"/>
    </source>
</evidence>
<feature type="region of interest" description="Disordered" evidence="1">
    <location>
        <begin position="1"/>
        <end position="20"/>
    </location>
</feature>
<comment type="caution">
    <text evidence="4">The sequence shown here is derived from an EMBL/GenBank/DDBJ whole genome shotgun (WGS) entry which is preliminary data.</text>
</comment>
<dbReference type="AlphaFoldDB" id="A0AAW1CG44"/>
<dbReference type="Gene3D" id="3.30.420.210">
    <property type="entry name" value="SEP domain"/>
    <property type="match status" value="1"/>
</dbReference>
<feature type="compositionally biased region" description="Acidic residues" evidence="1">
    <location>
        <begin position="83"/>
        <end position="94"/>
    </location>
</feature>
<feature type="domain" description="SEP" evidence="3">
    <location>
        <begin position="219"/>
        <end position="284"/>
    </location>
</feature>
<dbReference type="GO" id="GO:0005829">
    <property type="term" value="C:cytosol"/>
    <property type="evidence" value="ECO:0007669"/>
    <property type="project" value="TreeGrafter"/>
</dbReference>
<dbReference type="GO" id="GO:0007030">
    <property type="term" value="P:Golgi organization"/>
    <property type="evidence" value="ECO:0007669"/>
    <property type="project" value="TreeGrafter"/>
</dbReference>
<dbReference type="Gene3D" id="3.10.20.90">
    <property type="entry name" value="Phosphatidylinositol 3-kinase Catalytic Subunit, Chain A, domain 1"/>
    <property type="match status" value="1"/>
</dbReference>
<dbReference type="SUPFAM" id="SSF46934">
    <property type="entry name" value="UBA-like"/>
    <property type="match status" value="1"/>
</dbReference>
<dbReference type="Pfam" id="PF14555">
    <property type="entry name" value="UBA_4"/>
    <property type="match status" value="1"/>
</dbReference>
<dbReference type="PANTHER" id="PTHR23333">
    <property type="entry name" value="UBX DOMAIN CONTAINING PROTEIN"/>
    <property type="match status" value="1"/>
</dbReference>
<dbReference type="PROSITE" id="PS50033">
    <property type="entry name" value="UBX"/>
    <property type="match status" value="1"/>
</dbReference>
<accession>A0AAW1CG44</accession>
<feature type="domain" description="UBX" evidence="2">
    <location>
        <begin position="332"/>
        <end position="409"/>
    </location>
</feature>
<dbReference type="Proteomes" id="UP001461498">
    <property type="component" value="Unassembled WGS sequence"/>
</dbReference>
<evidence type="ECO:0000313" key="5">
    <source>
        <dbReference type="Proteomes" id="UP001461498"/>
    </source>
</evidence>
<dbReference type="Pfam" id="PF08059">
    <property type="entry name" value="SEP"/>
    <property type="match status" value="1"/>
</dbReference>
<dbReference type="CDD" id="cd14348">
    <property type="entry name" value="UBA_p47"/>
    <property type="match status" value="1"/>
</dbReference>
<dbReference type="InterPro" id="IPR036241">
    <property type="entry name" value="NSFL1C_SEP_dom_sf"/>
</dbReference>
<gene>
    <name evidence="4" type="ORF">O3M35_004535</name>
</gene>
<feature type="region of interest" description="Disordered" evidence="1">
    <location>
        <begin position="83"/>
        <end position="152"/>
    </location>
</feature>
<dbReference type="SUPFAM" id="SSF102848">
    <property type="entry name" value="NSFL1 (p97 ATPase) cofactor p47, SEP domain"/>
    <property type="match status" value="1"/>
</dbReference>
<dbReference type="GO" id="GO:0005634">
    <property type="term" value="C:nucleus"/>
    <property type="evidence" value="ECO:0007669"/>
    <property type="project" value="TreeGrafter"/>
</dbReference>
<dbReference type="FunFam" id="3.30.420.210:FF:000002">
    <property type="entry name" value="UBX domain-containing protein 1"/>
    <property type="match status" value="1"/>
</dbReference>
<feature type="region of interest" description="Disordered" evidence="1">
    <location>
        <begin position="289"/>
        <end position="331"/>
    </location>
</feature>
<dbReference type="InterPro" id="IPR029071">
    <property type="entry name" value="Ubiquitin-like_domsf"/>
</dbReference>
<dbReference type="GO" id="GO:0031468">
    <property type="term" value="P:nuclear membrane reassembly"/>
    <property type="evidence" value="ECO:0007669"/>
    <property type="project" value="TreeGrafter"/>
</dbReference>
<keyword evidence="5" id="KW-1185">Reference proteome</keyword>
<evidence type="ECO:0000313" key="4">
    <source>
        <dbReference type="EMBL" id="KAK9497167.1"/>
    </source>
</evidence>
<dbReference type="CDD" id="cd01770">
    <property type="entry name" value="UBX_UBXN2"/>
    <property type="match status" value="1"/>
</dbReference>
<proteinExistence type="predicted"/>
<dbReference type="InterPro" id="IPR012989">
    <property type="entry name" value="SEP_domain"/>
</dbReference>
<dbReference type="Pfam" id="PF00789">
    <property type="entry name" value="UBX"/>
    <property type="match status" value="1"/>
</dbReference>
<dbReference type="GO" id="GO:0061025">
    <property type="term" value="P:membrane fusion"/>
    <property type="evidence" value="ECO:0007669"/>
    <property type="project" value="TreeGrafter"/>
</dbReference>
<dbReference type="SMART" id="SM00166">
    <property type="entry name" value="UBX"/>
    <property type="match status" value="1"/>
</dbReference>
<reference evidence="4 5" key="1">
    <citation type="submission" date="2022-12" db="EMBL/GenBank/DDBJ databases">
        <title>Chromosome-level genome assembly of true bugs.</title>
        <authorList>
            <person name="Ma L."/>
            <person name="Li H."/>
        </authorList>
    </citation>
    <scope>NUCLEOTIDE SEQUENCE [LARGE SCALE GENOMIC DNA]</scope>
    <source>
        <strain evidence="4">Lab_2022b</strain>
    </source>
</reference>
<dbReference type="InterPro" id="IPR001012">
    <property type="entry name" value="UBX_dom"/>
</dbReference>
<evidence type="ECO:0000256" key="1">
    <source>
        <dbReference type="SAM" id="MobiDB-lite"/>
    </source>
</evidence>
<sequence length="410" mass="44973">MSENKAQSDSSKADEDSNKQSVLLEFVQITGTELANGRFYLESANWNLEMALANYYEDLAFGGDGGIPKKKEERSEGVAIETIDLDSDGDDDKPLDDTVPTLSNAPAAHSTQPKERPRFATMSSIRVDESSSDEEQGQTYYAGGSENSGQQVVGPARQSNQLITELFRSLREHGGIEGSSQDTSGGSTFTGQGYRLGQSADDTQIVAPASASHSSTRRAREVVLRLWRDGFSLDDGPLRLYTDPNEREFLSRIRQGSVPAELLPNIEGDSVSMSLEDHRHEYYRAPKETSTAKPFTGEGHVLGSTLTSSQPTEEKAETAESSTSLPPFQLNTDQPTTVVQVRLPDGIRIKVKLNTSHTIGHLRSAIISERPEFAGRNFRLITTFPSRELNNDNLTIKEADLLNSCLLLQN</sequence>
<dbReference type="PANTHER" id="PTHR23333:SF20">
    <property type="entry name" value="NSFL1 COFACTOR P47"/>
    <property type="match status" value="1"/>
</dbReference>
<dbReference type="InterPro" id="IPR009060">
    <property type="entry name" value="UBA-like_sf"/>
</dbReference>
<evidence type="ECO:0000259" key="3">
    <source>
        <dbReference type="PROSITE" id="PS51399"/>
    </source>
</evidence>
<dbReference type="Gene3D" id="1.10.8.10">
    <property type="entry name" value="DNA helicase RuvA subunit, C-terminal domain"/>
    <property type="match status" value="1"/>
</dbReference>
<feature type="region of interest" description="Disordered" evidence="1">
    <location>
        <begin position="175"/>
        <end position="195"/>
    </location>
</feature>
<dbReference type="SUPFAM" id="SSF54236">
    <property type="entry name" value="Ubiquitin-like"/>
    <property type="match status" value="1"/>
</dbReference>